<dbReference type="PANTHER" id="PTHR13408:SF0">
    <property type="entry name" value="DNA-DIRECTED RNA POLYMERASE III SUBUNIT RPC4"/>
    <property type="match status" value="1"/>
</dbReference>
<dbReference type="AlphaFoldDB" id="A0A1D1Y243"/>
<evidence type="ECO:0000256" key="2">
    <source>
        <dbReference type="ARBA" id="ARBA00022478"/>
    </source>
</evidence>
<dbReference type="GO" id="GO:0042797">
    <property type="term" value="P:tRNA transcription by RNA polymerase III"/>
    <property type="evidence" value="ECO:0007669"/>
    <property type="project" value="TreeGrafter"/>
</dbReference>
<evidence type="ECO:0000256" key="3">
    <source>
        <dbReference type="ARBA" id="ARBA00023163"/>
    </source>
</evidence>
<dbReference type="GO" id="GO:0003677">
    <property type="term" value="F:DNA binding"/>
    <property type="evidence" value="ECO:0007669"/>
    <property type="project" value="InterPro"/>
</dbReference>
<accession>A0A1D1Y243</accession>
<dbReference type="InterPro" id="IPR007811">
    <property type="entry name" value="RPC4"/>
</dbReference>
<proteinExistence type="predicted"/>
<reference evidence="6" key="1">
    <citation type="submission" date="2015-07" db="EMBL/GenBank/DDBJ databases">
        <title>Transcriptome Assembly of Anthurium amnicola.</title>
        <authorList>
            <person name="Suzuki J."/>
        </authorList>
    </citation>
    <scope>NUCLEOTIDE SEQUENCE</scope>
</reference>
<sequence length="299" mass="33188">MGDKSSSSLPPRKLKFAPKIPSRKAPKLAAPKTETPEEAASHVLEHELLKRVKQAEQAPGRRAPKDERKAAPMEVAFGHQNSRTTYARSYGFPKPQQRHEDGVDGPTRNVEKEYVEPWNYYSYYPITLPLRRPYSGNPEILDEEEFGEASVDTQYDETSINPAEELGLMLEEDGGQPQMFFFQLPASLPVAKRSDAAADAEKGKEIDGGKGGDPEKRCSLEDLPAGLMGKIVVYRSGIIKMKLGDAFFDVTPGSNCMFAQDVMAINTQEKHCSLIGELNKRVIVTPDVETLFDSITKLD</sequence>
<name>A0A1D1Y243_9ARAE</name>
<organism evidence="6">
    <name type="scientific">Anthurium amnicola</name>
    <dbReference type="NCBI Taxonomy" id="1678845"/>
    <lineage>
        <taxon>Eukaryota</taxon>
        <taxon>Viridiplantae</taxon>
        <taxon>Streptophyta</taxon>
        <taxon>Embryophyta</taxon>
        <taxon>Tracheophyta</taxon>
        <taxon>Spermatophyta</taxon>
        <taxon>Magnoliopsida</taxon>
        <taxon>Liliopsida</taxon>
        <taxon>Araceae</taxon>
        <taxon>Pothoideae</taxon>
        <taxon>Potheae</taxon>
        <taxon>Anthurium</taxon>
    </lineage>
</organism>
<gene>
    <name evidence="6" type="primary">Polr3d_1</name>
    <name evidence="6" type="ORF">g.33283</name>
</gene>
<dbReference type="GO" id="GO:0005666">
    <property type="term" value="C:RNA polymerase III complex"/>
    <property type="evidence" value="ECO:0007669"/>
    <property type="project" value="InterPro"/>
</dbReference>
<evidence type="ECO:0000256" key="1">
    <source>
        <dbReference type="ARBA" id="ARBA00004123"/>
    </source>
</evidence>
<dbReference type="EMBL" id="GDJX01019227">
    <property type="protein sequence ID" value="JAT48709.1"/>
    <property type="molecule type" value="Transcribed_RNA"/>
</dbReference>
<feature type="compositionally biased region" description="Basic residues" evidence="5">
    <location>
        <begin position="12"/>
        <end position="26"/>
    </location>
</feature>
<dbReference type="Pfam" id="PF05132">
    <property type="entry name" value="RNA_pol_Rpc4"/>
    <property type="match status" value="1"/>
</dbReference>
<evidence type="ECO:0000256" key="5">
    <source>
        <dbReference type="SAM" id="MobiDB-lite"/>
    </source>
</evidence>
<keyword evidence="3" id="KW-0804">Transcription</keyword>
<feature type="region of interest" description="Disordered" evidence="5">
    <location>
        <begin position="1"/>
        <end position="108"/>
    </location>
</feature>
<evidence type="ECO:0000313" key="6">
    <source>
        <dbReference type="EMBL" id="JAT48709.1"/>
    </source>
</evidence>
<evidence type="ECO:0000256" key="4">
    <source>
        <dbReference type="ARBA" id="ARBA00023242"/>
    </source>
</evidence>
<keyword evidence="4" id="KW-0539">Nucleus</keyword>
<feature type="region of interest" description="Disordered" evidence="5">
    <location>
        <begin position="195"/>
        <end position="216"/>
    </location>
</feature>
<protein>
    <submittedName>
        <fullName evidence="6">DNA-directed RNA polymerase III subunit RPC4</fullName>
    </submittedName>
</protein>
<dbReference type="PANTHER" id="PTHR13408">
    <property type="entry name" value="DNA-DIRECTED RNA POLYMERASE III"/>
    <property type="match status" value="1"/>
</dbReference>
<feature type="compositionally biased region" description="Basic and acidic residues" evidence="5">
    <location>
        <begin position="39"/>
        <end position="54"/>
    </location>
</feature>
<keyword evidence="2 6" id="KW-0240">DNA-directed RNA polymerase</keyword>
<comment type="subcellular location">
    <subcellularLocation>
        <location evidence="1">Nucleus</location>
    </subcellularLocation>
</comment>